<feature type="compositionally biased region" description="Basic and acidic residues" evidence="1">
    <location>
        <begin position="25"/>
        <end position="38"/>
    </location>
</feature>
<accession>A0A915KJ93</accession>
<evidence type="ECO:0000256" key="1">
    <source>
        <dbReference type="SAM" id="MobiDB-lite"/>
    </source>
</evidence>
<evidence type="ECO:0000313" key="3">
    <source>
        <dbReference type="WBParaSite" id="nRc.2.0.1.t37939-RA"/>
    </source>
</evidence>
<organism evidence="2 3">
    <name type="scientific">Romanomermis culicivorax</name>
    <name type="common">Nematode worm</name>
    <dbReference type="NCBI Taxonomy" id="13658"/>
    <lineage>
        <taxon>Eukaryota</taxon>
        <taxon>Metazoa</taxon>
        <taxon>Ecdysozoa</taxon>
        <taxon>Nematoda</taxon>
        <taxon>Enoplea</taxon>
        <taxon>Dorylaimia</taxon>
        <taxon>Mermithida</taxon>
        <taxon>Mermithoidea</taxon>
        <taxon>Mermithidae</taxon>
        <taxon>Romanomermis</taxon>
    </lineage>
</organism>
<proteinExistence type="predicted"/>
<dbReference type="Proteomes" id="UP000887565">
    <property type="component" value="Unplaced"/>
</dbReference>
<keyword evidence="2" id="KW-1185">Reference proteome</keyword>
<evidence type="ECO:0000313" key="2">
    <source>
        <dbReference type="Proteomes" id="UP000887565"/>
    </source>
</evidence>
<feature type="region of interest" description="Disordered" evidence="1">
    <location>
        <begin position="15"/>
        <end position="38"/>
    </location>
</feature>
<dbReference type="WBParaSite" id="nRc.2.0.1.t37939-RA">
    <property type="protein sequence ID" value="nRc.2.0.1.t37939-RA"/>
    <property type="gene ID" value="nRc.2.0.1.g37939"/>
</dbReference>
<sequence>MEQEKPVVVIIADPPIASTPADGSKGVEEEEKLKGDSPIRERNITRFRKYGKAAIELAKQLEDINPEEEGTSEEPYVEVVLEIDDEETAGNVLPATPVVRRMKPS</sequence>
<reference evidence="3" key="1">
    <citation type="submission" date="2022-11" db="UniProtKB">
        <authorList>
            <consortium name="WormBaseParasite"/>
        </authorList>
    </citation>
    <scope>IDENTIFICATION</scope>
</reference>
<name>A0A915KJ93_ROMCU</name>
<dbReference type="AlphaFoldDB" id="A0A915KJ93"/>
<protein>
    <submittedName>
        <fullName evidence="3">Uncharacterized protein</fullName>
    </submittedName>
</protein>